<dbReference type="PANTHER" id="PTHR21373">
    <property type="entry name" value="GLUCOSE REPRESSIBLE PROTEIN MAK10"/>
    <property type="match status" value="1"/>
</dbReference>
<accession>A0ABR0M8D7</accession>
<evidence type="ECO:0000313" key="2">
    <source>
        <dbReference type="EMBL" id="KAK5285523.1"/>
    </source>
</evidence>
<comment type="caution">
    <text evidence="2">The sequence shown here is derived from an EMBL/GenBank/DDBJ whole genome shotgun (WGS) entry which is preliminary data.</text>
</comment>
<feature type="non-terminal residue" evidence="2">
    <location>
        <position position="315"/>
    </location>
</feature>
<gene>
    <name evidence="2" type="primary">MAK10_2</name>
    <name evidence="2" type="ORF">LTR16_004564</name>
</gene>
<dbReference type="EMBL" id="JAVRRA010000619">
    <property type="protein sequence ID" value="KAK5285523.1"/>
    <property type="molecule type" value="Genomic_DNA"/>
</dbReference>
<proteinExistence type="predicted"/>
<dbReference type="InterPro" id="IPR057983">
    <property type="entry name" value="NAA35-like_N"/>
</dbReference>
<organism evidence="2 3">
    <name type="scientific">Cryomyces antarcticus</name>
    <dbReference type="NCBI Taxonomy" id="329879"/>
    <lineage>
        <taxon>Eukaryota</taxon>
        <taxon>Fungi</taxon>
        <taxon>Dikarya</taxon>
        <taxon>Ascomycota</taxon>
        <taxon>Pezizomycotina</taxon>
        <taxon>Dothideomycetes</taxon>
        <taxon>Dothideomycetes incertae sedis</taxon>
        <taxon>Cryomyces</taxon>
    </lineage>
</organism>
<evidence type="ECO:0000313" key="3">
    <source>
        <dbReference type="Proteomes" id="UP001357485"/>
    </source>
</evidence>
<feature type="domain" description="NAA35-like N-terminal" evidence="1">
    <location>
        <begin position="1"/>
        <end position="98"/>
    </location>
</feature>
<protein>
    <submittedName>
        <fullName evidence="2">N-alpha-acetyltransferase, non-catalitic subunit</fullName>
    </submittedName>
</protein>
<name>A0ABR0M8D7_9PEZI</name>
<dbReference type="PANTHER" id="PTHR21373:SF0">
    <property type="entry name" value="N-ALPHA-ACETYLTRANSFERASE 35, NATC AUXILIARY SUBUNIT"/>
    <property type="match status" value="1"/>
</dbReference>
<reference evidence="2 3" key="1">
    <citation type="submission" date="2023-08" db="EMBL/GenBank/DDBJ databases">
        <title>Black Yeasts Isolated from many extreme environments.</title>
        <authorList>
            <person name="Coleine C."/>
            <person name="Stajich J.E."/>
            <person name="Selbmann L."/>
        </authorList>
    </citation>
    <scope>NUCLEOTIDE SEQUENCE [LARGE SCALE GENOMIC DNA]</scope>
    <source>
        <strain evidence="2 3">CCFEE 536</strain>
    </source>
</reference>
<evidence type="ECO:0000259" key="1">
    <source>
        <dbReference type="Pfam" id="PF04112"/>
    </source>
</evidence>
<keyword evidence="3" id="KW-1185">Reference proteome</keyword>
<dbReference type="InterPro" id="IPR007244">
    <property type="entry name" value="Naa35_N"/>
</dbReference>
<sequence>MAWHHGAPLSQTLFTSLYVDRLLWPDTKTLEEAQFFRGREPAWKNRPLMQALRAYCLGLIKTCDLVIRTVISQHYYEEEDFVTMTYNRDLLTRYETLDVMALLVDAVSSFSNWCEERDVPVELRSAIVIRLDARHSFLAAVSTDYPSVVMKRNLTTLCGMLGKFGETHNLGRPVKEAFSEKVQRRLATTVPPRHMAEMSFRDAVTKLEKMLQDIHAALLVEETGAFKDPYNLVKFLQFWNVRESLTFARAKLQSWLFGDLKVAPSIEKLLLKDVKGLVLREDKLLDPINWTVEVPADPRHQIASLIDNFRQRASM</sequence>
<dbReference type="Pfam" id="PF04112">
    <property type="entry name" value="Mak10"/>
    <property type="match status" value="1"/>
</dbReference>
<dbReference type="Proteomes" id="UP001357485">
    <property type="component" value="Unassembled WGS sequence"/>
</dbReference>